<evidence type="ECO:0000313" key="2">
    <source>
        <dbReference type="Proteomes" id="UP000002714"/>
    </source>
</evidence>
<dbReference type="EMBL" id="CP000153">
    <property type="protein sequence ID" value="ABB44093.1"/>
    <property type="molecule type" value="Genomic_DNA"/>
</dbReference>
<dbReference type="AlphaFoldDB" id="Q30SD8"/>
<gene>
    <name evidence="1" type="ordered locus">Suden_0814</name>
</gene>
<reference evidence="1 2" key="1">
    <citation type="journal article" date="2008" name="Appl. Environ. Microbiol.">
        <title>Genome of the epsilonproteobacterial chemolithoautotroph Sulfurimonas denitrificans.</title>
        <authorList>
            <person name="Sievert S.M."/>
            <person name="Scott K.M."/>
            <person name="Klotz M.G."/>
            <person name="Chain P.S.G."/>
            <person name="Hauser L.J."/>
            <person name="Hemp J."/>
            <person name="Huegler M."/>
            <person name="Land M."/>
            <person name="Lapidus A."/>
            <person name="Larimer F.W."/>
            <person name="Lucas S."/>
            <person name="Malfatti S.A."/>
            <person name="Meyer F."/>
            <person name="Paulsen I.T."/>
            <person name="Ren Q."/>
            <person name="Simon J."/>
            <person name="Bailey K."/>
            <person name="Diaz E."/>
            <person name="Fitzpatrick K.A."/>
            <person name="Glover B."/>
            <person name="Gwatney N."/>
            <person name="Korajkic A."/>
            <person name="Long A."/>
            <person name="Mobberley J.M."/>
            <person name="Pantry S.N."/>
            <person name="Pazder G."/>
            <person name="Peterson S."/>
            <person name="Quintanilla J.D."/>
            <person name="Sprinkle R."/>
            <person name="Stephens J."/>
            <person name="Thomas P."/>
            <person name="Vaughn R."/>
            <person name="Weber M.J."/>
            <person name="Wooten L.L."/>
        </authorList>
    </citation>
    <scope>NUCLEOTIDE SEQUENCE [LARGE SCALE GENOMIC DNA]</scope>
    <source>
        <strain evidence="2">ATCC 33889 / DSM 1251</strain>
    </source>
</reference>
<name>Q30SD8_SULDN</name>
<dbReference type="OrthoDB" id="9894925at2"/>
<dbReference type="KEGG" id="tdn:Suden_0814"/>
<dbReference type="HOGENOM" id="CLU_2572572_0_0_7"/>
<accession>Q30SD8</accession>
<sequence>MHSLVLKVDDGFYTQLLSFLNQNKRQVNILEDIEDDGFPAISTDEAKQRVSSAVEEYRSGNMKTVPYSQGMDEIDKWVNNL</sequence>
<keyword evidence="2" id="KW-1185">Reference proteome</keyword>
<proteinExistence type="predicted"/>
<evidence type="ECO:0000313" key="1">
    <source>
        <dbReference type="EMBL" id="ABB44093.1"/>
    </source>
</evidence>
<protein>
    <submittedName>
        <fullName evidence="1">Uncharacterized protein</fullName>
    </submittedName>
</protein>
<dbReference type="RefSeq" id="WP_011372446.1">
    <property type="nucleotide sequence ID" value="NC_007575.1"/>
</dbReference>
<organism evidence="1 2">
    <name type="scientific">Sulfurimonas denitrificans (strain ATCC 33889 / DSM 1251)</name>
    <name type="common">Thiomicrospira denitrificans (strain ATCC 33889 / DSM 1251)</name>
    <dbReference type="NCBI Taxonomy" id="326298"/>
    <lineage>
        <taxon>Bacteria</taxon>
        <taxon>Pseudomonadati</taxon>
        <taxon>Campylobacterota</taxon>
        <taxon>Epsilonproteobacteria</taxon>
        <taxon>Campylobacterales</taxon>
        <taxon>Sulfurimonadaceae</taxon>
        <taxon>Sulfurimonas</taxon>
    </lineage>
</organism>
<dbReference type="Proteomes" id="UP000002714">
    <property type="component" value="Chromosome"/>
</dbReference>